<evidence type="ECO:0000313" key="2">
    <source>
        <dbReference type="EMBL" id="CAD5926767.1"/>
    </source>
</evidence>
<dbReference type="AlphaFoldDB" id="A0A9W4CGB4"/>
<evidence type="ECO:0000256" key="1">
    <source>
        <dbReference type="SAM" id="Coils"/>
    </source>
</evidence>
<feature type="coiled-coil region" evidence="1">
    <location>
        <begin position="305"/>
        <end position="361"/>
    </location>
</feature>
<dbReference type="KEGG" id="ppsu:NO713_01024"/>
<accession>A0A9W4CGB4</accession>
<reference evidence="2" key="1">
    <citation type="submission" date="2020-09" db="EMBL/GenBank/DDBJ databases">
        <authorList>
            <person name="Blom J."/>
        </authorList>
    </citation>
    <scope>NUCLEOTIDE SEQUENCE</scope>
    <source>
        <strain evidence="2">No.713</strain>
    </source>
</reference>
<dbReference type="EMBL" id="LR882967">
    <property type="protein sequence ID" value="CAD5926767.1"/>
    <property type="molecule type" value="Genomic_DNA"/>
</dbReference>
<feature type="coiled-coil region" evidence="1">
    <location>
        <begin position="439"/>
        <end position="505"/>
    </location>
</feature>
<protein>
    <submittedName>
        <fullName evidence="2">Uncharacterized protein</fullName>
    </submittedName>
</protein>
<evidence type="ECO:0000313" key="3">
    <source>
        <dbReference type="Proteomes" id="UP001153719"/>
    </source>
</evidence>
<name>A0A9W4CGB4_9CYAN</name>
<dbReference type="Proteomes" id="UP001153719">
    <property type="component" value="Chromosome"/>
</dbReference>
<proteinExistence type="predicted"/>
<gene>
    <name evidence="2" type="ORF">NO713_01024</name>
</gene>
<keyword evidence="3" id="KW-1185">Reference proteome</keyword>
<sequence length="570" mass="65214">MTAATLASPPAHQVDFNLPTHFELSDSFSHNYDYSSFGELAPLAQQTLNQTLNFVQRTLSEGLELGRQLSQLLSNLCARTTPQDGQKRFKNWLNSSDWGASKWIAESLIKISQWFDSLKPRLQQRILNKVQHWSLAALRELTHASEAIVESLTQRGKITKKEVRKAKAEQIVTEQDWQKISKRYNLTPQEGQHLQTLAQEFAQADTKNQAEAVIKLKHLDQALAQKGYKTSSPIPQQPSESALRLARLTLHKVQLEQELSEAVTGDAQAQLIYDIKQTEREIKHLCAHLDPQTIVIPPQPQSPPTDDLEAALATERQKNAELMQKLEQLEQKLSQTYLQQLEQLQTQLQQKDELIAQLQQPTSSPDHEPTIFKPKFVPVPLSELKVGDRIRVYSPEHKGVVDDLILELDTYNRPKTKWLGVLDQNDVKAGWTFERMSGVEQAQSQLSLLKSENQHLKQQLAQQQQDLETLLSEPSHIRLEQTAQTQQLKTQLEELLQWRESLNQQIQPDLQPGVQVRVNFDPKNIFTGMQGIIHKAYQQRPGYWWVSITHPVSGQTYQELFEPCQLQPLV</sequence>
<keyword evidence="1" id="KW-0175">Coiled coil</keyword>
<organism evidence="2 3">
    <name type="scientific">Planktothrix pseudagardhii</name>
    <dbReference type="NCBI Taxonomy" id="132604"/>
    <lineage>
        <taxon>Bacteria</taxon>
        <taxon>Bacillati</taxon>
        <taxon>Cyanobacteriota</taxon>
        <taxon>Cyanophyceae</taxon>
        <taxon>Oscillatoriophycideae</taxon>
        <taxon>Oscillatoriales</taxon>
        <taxon>Microcoleaceae</taxon>
        <taxon>Planktothrix</taxon>
    </lineage>
</organism>
<dbReference type="RefSeq" id="WP_254173159.1">
    <property type="nucleotide sequence ID" value="NZ_LR882967.1"/>
</dbReference>